<name>A0A3S1BZX2_ELYCH</name>
<reference evidence="1 2" key="1">
    <citation type="submission" date="2019-01" db="EMBL/GenBank/DDBJ databases">
        <title>A draft genome assembly of the solar-powered sea slug Elysia chlorotica.</title>
        <authorList>
            <person name="Cai H."/>
            <person name="Li Q."/>
            <person name="Fang X."/>
            <person name="Li J."/>
            <person name="Curtis N.E."/>
            <person name="Altenburger A."/>
            <person name="Shibata T."/>
            <person name="Feng M."/>
            <person name="Maeda T."/>
            <person name="Schwartz J.A."/>
            <person name="Shigenobu S."/>
            <person name="Lundholm N."/>
            <person name="Nishiyama T."/>
            <person name="Yang H."/>
            <person name="Hasebe M."/>
            <person name="Li S."/>
            <person name="Pierce S.K."/>
            <person name="Wang J."/>
        </authorList>
    </citation>
    <scope>NUCLEOTIDE SEQUENCE [LARGE SCALE GENOMIC DNA]</scope>
    <source>
        <strain evidence="1">EC2010</strain>
        <tissue evidence="1">Whole organism of an adult</tissue>
    </source>
</reference>
<dbReference type="Proteomes" id="UP000271974">
    <property type="component" value="Unassembled WGS sequence"/>
</dbReference>
<accession>A0A3S1BZX2</accession>
<protein>
    <submittedName>
        <fullName evidence="1">Uncharacterized protein</fullName>
    </submittedName>
</protein>
<sequence length="357" mass="40337">MYGDKWLPGIVVEWTGPLSFKVKTVTHGIVRRHQDQIRTSVHHYTERLVPDPPVREEEFVIPQENRSTVYDSFPRFKDGSGDPSGFKDMLRRHNIPVGTFVRYVGNRMHVLFHLAGVIVLHRGKVKEFLETRCTADYRIDMSAAFDTIDRDILLQIVKDIVEEDELRLIQFLLSNTHINTRINNADINAPFTSNVGTLNFFSKSLVQHAVTKRSTIATVVSNQRTNQYSDQLSRPLVKINEQQLQFWLSERDLLMLPTTNAFGEPLSPDNDDVPSELLCFVSGEGVIQQESLQSIGSGLSGHTAFTARSLSQRARAITRHGMLQNALCAPTHYMASERALGCLDKMFRRAPVATGGF</sequence>
<keyword evidence="2" id="KW-1185">Reference proteome</keyword>
<comment type="caution">
    <text evidence="1">The sequence shown here is derived from an EMBL/GenBank/DDBJ whole genome shotgun (WGS) entry which is preliminary data.</text>
</comment>
<evidence type="ECO:0000313" key="2">
    <source>
        <dbReference type="Proteomes" id="UP000271974"/>
    </source>
</evidence>
<organism evidence="1 2">
    <name type="scientific">Elysia chlorotica</name>
    <name type="common">Eastern emerald elysia</name>
    <name type="synonym">Sea slug</name>
    <dbReference type="NCBI Taxonomy" id="188477"/>
    <lineage>
        <taxon>Eukaryota</taxon>
        <taxon>Metazoa</taxon>
        <taxon>Spiralia</taxon>
        <taxon>Lophotrochozoa</taxon>
        <taxon>Mollusca</taxon>
        <taxon>Gastropoda</taxon>
        <taxon>Heterobranchia</taxon>
        <taxon>Euthyneura</taxon>
        <taxon>Panpulmonata</taxon>
        <taxon>Sacoglossa</taxon>
        <taxon>Placobranchoidea</taxon>
        <taxon>Plakobranchidae</taxon>
        <taxon>Elysia</taxon>
    </lineage>
</organism>
<evidence type="ECO:0000313" key="1">
    <source>
        <dbReference type="EMBL" id="RUS79206.1"/>
    </source>
</evidence>
<dbReference type="OrthoDB" id="6157228at2759"/>
<proteinExistence type="predicted"/>
<dbReference type="EMBL" id="RQTK01000464">
    <property type="protein sequence ID" value="RUS79206.1"/>
    <property type="molecule type" value="Genomic_DNA"/>
</dbReference>
<dbReference type="AlphaFoldDB" id="A0A3S1BZX2"/>
<gene>
    <name evidence="1" type="ORF">EGW08_013035</name>
</gene>